<dbReference type="SUPFAM" id="SSF47336">
    <property type="entry name" value="ACP-like"/>
    <property type="match status" value="1"/>
</dbReference>
<dbReference type="NCBIfam" id="NF005480">
    <property type="entry name" value="PRK07081.1"/>
    <property type="match status" value="1"/>
</dbReference>
<protein>
    <submittedName>
        <fullName evidence="2">Acyl carrier protein</fullName>
    </submittedName>
</protein>
<gene>
    <name evidence="2" type="ORF">FHU36_003935</name>
</gene>
<dbReference type="EMBL" id="JACHJB010000002">
    <property type="protein sequence ID" value="MBB6347390.1"/>
    <property type="molecule type" value="Genomic_DNA"/>
</dbReference>
<name>A0A7X0F029_9ACTN</name>
<evidence type="ECO:0000259" key="1">
    <source>
        <dbReference type="PROSITE" id="PS50075"/>
    </source>
</evidence>
<dbReference type="Gene3D" id="1.10.1200.10">
    <property type="entry name" value="ACP-like"/>
    <property type="match status" value="1"/>
</dbReference>
<dbReference type="Pfam" id="PF00550">
    <property type="entry name" value="PP-binding"/>
    <property type="match status" value="1"/>
</dbReference>
<reference evidence="2 3" key="1">
    <citation type="submission" date="2020-08" db="EMBL/GenBank/DDBJ databases">
        <title>Sequencing the genomes of 1000 actinobacteria strains.</title>
        <authorList>
            <person name="Klenk H.-P."/>
        </authorList>
    </citation>
    <scope>NUCLEOTIDE SEQUENCE [LARGE SCALE GENOMIC DNA]</scope>
    <source>
        <strain evidence="2 3">DSM 45913</strain>
    </source>
</reference>
<dbReference type="AlphaFoldDB" id="A0A7X0F029"/>
<feature type="domain" description="Carrier" evidence="1">
    <location>
        <begin position="12"/>
        <end position="93"/>
    </location>
</feature>
<proteinExistence type="predicted"/>
<dbReference type="InterPro" id="IPR009081">
    <property type="entry name" value="PP-bd_ACP"/>
</dbReference>
<sequence length="99" mass="10598">MSTVPARALHGDERIQVERRVRLLLAGRSVLPGVIESADAGADLWALGMESLAMVGVMVAVEDEFGVEFPDELLTRETFRSLAAITDALLSLTSGEGRS</sequence>
<dbReference type="InterPro" id="IPR036736">
    <property type="entry name" value="ACP-like_sf"/>
</dbReference>
<accession>A0A7X0F029</accession>
<comment type="caution">
    <text evidence="2">The sequence shown here is derived from an EMBL/GenBank/DDBJ whole genome shotgun (WGS) entry which is preliminary data.</text>
</comment>
<dbReference type="Proteomes" id="UP000583800">
    <property type="component" value="Unassembled WGS sequence"/>
</dbReference>
<evidence type="ECO:0000313" key="3">
    <source>
        <dbReference type="Proteomes" id="UP000583800"/>
    </source>
</evidence>
<evidence type="ECO:0000313" key="2">
    <source>
        <dbReference type="EMBL" id="MBB6347390.1"/>
    </source>
</evidence>
<organism evidence="2 3">
    <name type="scientific">Nonomuraea muscovyensis</name>
    <dbReference type="NCBI Taxonomy" id="1124761"/>
    <lineage>
        <taxon>Bacteria</taxon>
        <taxon>Bacillati</taxon>
        <taxon>Actinomycetota</taxon>
        <taxon>Actinomycetes</taxon>
        <taxon>Streptosporangiales</taxon>
        <taxon>Streptosporangiaceae</taxon>
        <taxon>Nonomuraea</taxon>
    </lineage>
</organism>
<dbReference type="PROSITE" id="PS50075">
    <property type="entry name" value="CARRIER"/>
    <property type="match status" value="1"/>
</dbReference>
<keyword evidence="3" id="KW-1185">Reference proteome</keyword>